<evidence type="ECO:0000313" key="1">
    <source>
        <dbReference type="EMBL" id="KAL2829974.1"/>
    </source>
</evidence>
<comment type="caution">
    <text evidence="1">The sequence shown here is derived from an EMBL/GenBank/DDBJ whole genome shotgun (WGS) entry which is preliminary data.</text>
</comment>
<proteinExistence type="predicted"/>
<keyword evidence="2" id="KW-1185">Reference proteome</keyword>
<evidence type="ECO:0000313" key="2">
    <source>
        <dbReference type="Proteomes" id="UP001610335"/>
    </source>
</evidence>
<organism evidence="1 2">
    <name type="scientific">Aspergillus cavernicola</name>
    <dbReference type="NCBI Taxonomy" id="176166"/>
    <lineage>
        <taxon>Eukaryota</taxon>
        <taxon>Fungi</taxon>
        <taxon>Dikarya</taxon>
        <taxon>Ascomycota</taxon>
        <taxon>Pezizomycotina</taxon>
        <taxon>Eurotiomycetes</taxon>
        <taxon>Eurotiomycetidae</taxon>
        <taxon>Eurotiales</taxon>
        <taxon>Aspergillaceae</taxon>
        <taxon>Aspergillus</taxon>
        <taxon>Aspergillus subgen. Nidulantes</taxon>
    </lineage>
</organism>
<name>A0ABR4IQE9_9EURO</name>
<accession>A0ABR4IQE9</accession>
<dbReference type="EMBL" id="JBFXLS010000014">
    <property type="protein sequence ID" value="KAL2829974.1"/>
    <property type="molecule type" value="Genomic_DNA"/>
</dbReference>
<reference evidence="1 2" key="1">
    <citation type="submission" date="2024-07" db="EMBL/GenBank/DDBJ databases">
        <title>Section-level genome sequencing and comparative genomics of Aspergillus sections Usti and Cavernicolus.</title>
        <authorList>
            <consortium name="Lawrence Berkeley National Laboratory"/>
            <person name="Nybo J.L."/>
            <person name="Vesth T.C."/>
            <person name="Theobald S."/>
            <person name="Frisvad J.C."/>
            <person name="Larsen T.O."/>
            <person name="Kjaerboelling I."/>
            <person name="Rothschild-Mancinelli K."/>
            <person name="Lyhne E.K."/>
            <person name="Kogle M.E."/>
            <person name="Barry K."/>
            <person name="Clum A."/>
            <person name="Na H."/>
            <person name="Ledsgaard L."/>
            <person name="Lin J."/>
            <person name="Lipzen A."/>
            <person name="Kuo A."/>
            <person name="Riley R."/>
            <person name="Mondo S."/>
            <person name="LaButti K."/>
            <person name="Haridas S."/>
            <person name="Pangalinan J."/>
            <person name="Salamov A.A."/>
            <person name="Simmons B.A."/>
            <person name="Magnuson J.K."/>
            <person name="Chen J."/>
            <person name="Drula E."/>
            <person name="Henrissat B."/>
            <person name="Wiebenga A."/>
            <person name="Lubbers R.J."/>
            <person name="Gomes A.C."/>
            <person name="Makela M.R."/>
            <person name="Stajich J."/>
            <person name="Grigoriev I.V."/>
            <person name="Mortensen U.H."/>
            <person name="De vries R.P."/>
            <person name="Baker S.E."/>
            <person name="Andersen M.R."/>
        </authorList>
    </citation>
    <scope>NUCLEOTIDE SEQUENCE [LARGE SCALE GENOMIC DNA]</scope>
    <source>
        <strain evidence="1 2">CBS 600.67</strain>
    </source>
</reference>
<dbReference type="Proteomes" id="UP001610335">
    <property type="component" value="Unassembled WGS sequence"/>
</dbReference>
<gene>
    <name evidence="1" type="ORF">BDW59DRAFT_29009</name>
</gene>
<protein>
    <submittedName>
        <fullName evidence="1">Uncharacterized protein</fullName>
    </submittedName>
</protein>
<sequence length="52" mass="6229">MMKPIRVQVMSMYLLVIWYLVYVARVYPNPIPRVKTCVHQKELSSFVQKDQT</sequence>